<evidence type="ECO:0000313" key="2">
    <source>
        <dbReference type="Proteomes" id="UP000240419"/>
    </source>
</evidence>
<dbReference type="Proteomes" id="UP000240419">
    <property type="component" value="Unassembled WGS sequence"/>
</dbReference>
<proteinExistence type="predicted"/>
<organism evidence="1 2">
    <name type="scientific">Brevibacillus fortis</name>
    <dbReference type="NCBI Taxonomy" id="2126352"/>
    <lineage>
        <taxon>Bacteria</taxon>
        <taxon>Bacillati</taxon>
        <taxon>Bacillota</taxon>
        <taxon>Bacilli</taxon>
        <taxon>Bacillales</taxon>
        <taxon>Paenibacillaceae</taxon>
        <taxon>Brevibacillus</taxon>
    </lineage>
</organism>
<evidence type="ECO:0000313" key="1">
    <source>
        <dbReference type="EMBL" id="PSJ92343.1"/>
    </source>
</evidence>
<dbReference type="AlphaFoldDB" id="A0A2P7UZL9"/>
<gene>
    <name evidence="1" type="ORF">C7R93_19945</name>
</gene>
<reference evidence="1 2" key="1">
    <citation type="submission" date="2018-03" db="EMBL/GenBank/DDBJ databases">
        <title>Brevisbacillus phylogenomics.</title>
        <authorList>
            <person name="Dunlap C."/>
        </authorList>
    </citation>
    <scope>NUCLEOTIDE SEQUENCE [LARGE SCALE GENOMIC DNA]</scope>
    <source>
        <strain evidence="1 2">NRRL NRS-1210</strain>
    </source>
</reference>
<protein>
    <submittedName>
        <fullName evidence="1">Uncharacterized protein</fullName>
    </submittedName>
</protein>
<dbReference type="EMBL" id="PXZM01000033">
    <property type="protein sequence ID" value="PSJ92343.1"/>
    <property type="molecule type" value="Genomic_DNA"/>
</dbReference>
<accession>A0A2P7UZL9</accession>
<comment type="caution">
    <text evidence="1">The sequence shown here is derived from an EMBL/GenBank/DDBJ whole genome shotgun (WGS) entry which is preliminary data.</text>
</comment>
<sequence length="85" mass="9945">MGYQNDGGFVKEIMQRKLFQNASNAVYRCIVSESQFKKIRSIVGQFEVESHLYTYNLLDLLDVMLNLPIKRKKASKVDDWQLTIE</sequence>
<keyword evidence="2" id="KW-1185">Reference proteome</keyword>
<name>A0A2P7UZL9_9BACL</name>